<dbReference type="GO" id="GO:0006307">
    <property type="term" value="P:DNA alkylation repair"/>
    <property type="evidence" value="ECO:0007669"/>
    <property type="project" value="UniProtKB-UniRule"/>
</dbReference>
<reference evidence="11" key="1">
    <citation type="submission" date="2020-10" db="EMBL/GenBank/DDBJ databases">
        <authorList>
            <person name="Gilroy R."/>
        </authorList>
    </citation>
    <scope>NUCLEOTIDE SEQUENCE</scope>
    <source>
        <strain evidence="11">6919</strain>
    </source>
</reference>
<evidence type="ECO:0000313" key="12">
    <source>
        <dbReference type="Proteomes" id="UP000823598"/>
    </source>
</evidence>
<evidence type="ECO:0000256" key="8">
    <source>
        <dbReference type="HAMAP-Rule" id="MF_00772"/>
    </source>
</evidence>
<reference evidence="11" key="2">
    <citation type="journal article" date="2021" name="PeerJ">
        <title>Extensive microbial diversity within the chicken gut microbiome revealed by metagenomics and culture.</title>
        <authorList>
            <person name="Gilroy R."/>
            <person name="Ravi A."/>
            <person name="Getino M."/>
            <person name="Pursley I."/>
            <person name="Horton D.L."/>
            <person name="Alikhan N.F."/>
            <person name="Baker D."/>
            <person name="Gharbi K."/>
            <person name="Hall N."/>
            <person name="Watson M."/>
            <person name="Adriaenssens E.M."/>
            <person name="Foster-Nyarko E."/>
            <person name="Jarju S."/>
            <person name="Secka A."/>
            <person name="Antonio M."/>
            <person name="Oren A."/>
            <person name="Chaudhuri R.R."/>
            <person name="La Ragione R."/>
            <person name="Hildebrand F."/>
            <person name="Pallen M.J."/>
        </authorList>
    </citation>
    <scope>NUCLEOTIDE SEQUENCE</scope>
    <source>
        <strain evidence="11">6919</strain>
    </source>
</reference>
<dbReference type="GO" id="GO:0005737">
    <property type="term" value="C:cytoplasm"/>
    <property type="evidence" value="ECO:0007669"/>
    <property type="project" value="UniProtKB-SubCell"/>
</dbReference>
<keyword evidence="4 8" id="KW-0808">Transferase</keyword>
<evidence type="ECO:0000256" key="1">
    <source>
        <dbReference type="ARBA" id="ARBA00001286"/>
    </source>
</evidence>
<dbReference type="HAMAP" id="MF_00772">
    <property type="entry name" value="OGT"/>
    <property type="match status" value="1"/>
</dbReference>
<protein>
    <recommendedName>
        <fullName evidence="8">Methylated-DNA--protein-cysteine methyltransferase</fullName>
        <ecNumber evidence="8">2.1.1.63</ecNumber>
    </recommendedName>
    <alternativeName>
        <fullName evidence="8">6-O-methylguanine-DNA methyltransferase</fullName>
        <shortName evidence="8">MGMT</shortName>
    </alternativeName>
    <alternativeName>
        <fullName evidence="8">O-6-methylguanine-DNA-alkyltransferase</fullName>
    </alternativeName>
</protein>
<comment type="subcellular location">
    <subcellularLocation>
        <location evidence="8">Cytoplasm</location>
    </subcellularLocation>
</comment>
<evidence type="ECO:0000259" key="10">
    <source>
        <dbReference type="Pfam" id="PF02870"/>
    </source>
</evidence>
<accession>A0A9D9NK71</accession>
<dbReference type="InterPro" id="IPR036217">
    <property type="entry name" value="MethylDNA_cys_MeTrfase_DNAb"/>
</dbReference>
<dbReference type="InterPro" id="IPR014048">
    <property type="entry name" value="MethylDNA_cys_MeTrfase_DNA-bd"/>
</dbReference>
<gene>
    <name evidence="11" type="ORF">IAB88_03830</name>
</gene>
<keyword evidence="6 8" id="KW-0234">DNA repair</keyword>
<comment type="catalytic activity">
    <reaction evidence="1 8">
        <text>a 4-O-methyl-thymidine in DNA + L-cysteinyl-[protein] = a thymidine in DNA + S-methyl-L-cysteinyl-[protein]</text>
        <dbReference type="Rhea" id="RHEA:53428"/>
        <dbReference type="Rhea" id="RHEA-COMP:10131"/>
        <dbReference type="Rhea" id="RHEA-COMP:10132"/>
        <dbReference type="Rhea" id="RHEA-COMP:13555"/>
        <dbReference type="Rhea" id="RHEA-COMP:13556"/>
        <dbReference type="ChEBI" id="CHEBI:29950"/>
        <dbReference type="ChEBI" id="CHEBI:82612"/>
        <dbReference type="ChEBI" id="CHEBI:137386"/>
        <dbReference type="ChEBI" id="CHEBI:137387"/>
        <dbReference type="EC" id="2.1.1.63"/>
    </reaction>
</comment>
<feature type="active site" description="Nucleophile; methyl group acceptor" evidence="8">
    <location>
        <position position="141"/>
    </location>
</feature>
<dbReference type="Proteomes" id="UP000823598">
    <property type="component" value="Unassembled WGS sequence"/>
</dbReference>
<dbReference type="PANTHER" id="PTHR10815:SF5">
    <property type="entry name" value="METHYLATED-DNA--PROTEIN-CYSTEINE METHYLTRANSFERASE"/>
    <property type="match status" value="1"/>
</dbReference>
<comment type="similarity">
    <text evidence="2 8">Belongs to the MGMT family.</text>
</comment>
<evidence type="ECO:0000259" key="9">
    <source>
        <dbReference type="Pfam" id="PF01035"/>
    </source>
</evidence>
<dbReference type="GO" id="GO:0003908">
    <property type="term" value="F:methylated-DNA-[protein]-cysteine S-methyltransferase activity"/>
    <property type="evidence" value="ECO:0007669"/>
    <property type="project" value="UniProtKB-UniRule"/>
</dbReference>
<comment type="miscellaneous">
    <text evidence="8">This enzyme catalyzes only one turnover and therefore is not strictly catalytic. According to one definition, an enzyme is a biocatalyst that acts repeatedly and over many reaction cycles.</text>
</comment>
<evidence type="ECO:0000256" key="2">
    <source>
        <dbReference type="ARBA" id="ARBA00008711"/>
    </source>
</evidence>
<evidence type="ECO:0000256" key="3">
    <source>
        <dbReference type="ARBA" id="ARBA00022603"/>
    </source>
</evidence>
<dbReference type="SUPFAM" id="SSF53155">
    <property type="entry name" value="Methylated DNA-protein cysteine methyltransferase domain"/>
    <property type="match status" value="1"/>
</dbReference>
<feature type="domain" description="Methylated-DNA-[protein]-cysteine S-methyltransferase DNA binding" evidence="9">
    <location>
        <begin position="90"/>
        <end position="169"/>
    </location>
</feature>
<dbReference type="InterPro" id="IPR036388">
    <property type="entry name" value="WH-like_DNA-bd_sf"/>
</dbReference>
<dbReference type="InterPro" id="IPR008332">
    <property type="entry name" value="MethylG_MeTrfase_N"/>
</dbReference>
<organism evidence="11 12">
    <name type="scientific">Candidatus Limisoma faecipullorum</name>
    <dbReference type="NCBI Taxonomy" id="2840854"/>
    <lineage>
        <taxon>Bacteria</taxon>
        <taxon>Pseudomonadati</taxon>
        <taxon>Bacteroidota</taxon>
        <taxon>Bacteroidia</taxon>
        <taxon>Bacteroidales</taxon>
        <taxon>Candidatus Limisoma</taxon>
    </lineage>
</organism>
<comment type="function">
    <text evidence="8">Involved in the cellular defense against the biological effects of O6-methylguanine (O6-MeG) and O4-methylthymine (O4-MeT) in DNA. Repairs the methylated nucleobase in DNA by stoichiometrically transferring the methyl group to a cysteine residue in the enzyme. This is a suicide reaction: the enzyme is irreversibly inactivated.</text>
</comment>
<dbReference type="InterPro" id="IPR036631">
    <property type="entry name" value="MGMT_N_sf"/>
</dbReference>
<dbReference type="EC" id="2.1.1.63" evidence="8"/>
<dbReference type="Gene3D" id="1.10.10.10">
    <property type="entry name" value="Winged helix-like DNA-binding domain superfamily/Winged helix DNA-binding domain"/>
    <property type="match status" value="1"/>
</dbReference>
<keyword evidence="5 8" id="KW-0227">DNA damage</keyword>
<sequence>MSPYNIIRIQTYHSPCGDLLLGSLGDNLCLCNWTTEKHPGRVDKRLRTLLKANYTTGNSDITDETARQLDEYFACKRQRFDIPLLLAGTEFQKRVWHKLAEIPYGKTISYGEFARQLGIPEAVRAVANANGANAISIIIPCHRITGSNGSLVGYGGGLEAKKFLLDLEQSLMKFHGFP</sequence>
<dbReference type="InterPro" id="IPR023546">
    <property type="entry name" value="MGMT"/>
</dbReference>
<dbReference type="Pfam" id="PF02870">
    <property type="entry name" value="Methyltransf_1N"/>
    <property type="match status" value="1"/>
</dbReference>
<dbReference type="GO" id="GO:0032259">
    <property type="term" value="P:methylation"/>
    <property type="evidence" value="ECO:0007669"/>
    <property type="project" value="UniProtKB-KW"/>
</dbReference>
<keyword evidence="3 8" id="KW-0489">Methyltransferase</keyword>
<comment type="catalytic activity">
    <reaction evidence="7 8">
        <text>a 6-O-methyl-2'-deoxyguanosine in DNA + L-cysteinyl-[protein] = S-methyl-L-cysteinyl-[protein] + a 2'-deoxyguanosine in DNA</text>
        <dbReference type="Rhea" id="RHEA:24000"/>
        <dbReference type="Rhea" id="RHEA-COMP:10131"/>
        <dbReference type="Rhea" id="RHEA-COMP:10132"/>
        <dbReference type="Rhea" id="RHEA-COMP:11367"/>
        <dbReference type="Rhea" id="RHEA-COMP:11368"/>
        <dbReference type="ChEBI" id="CHEBI:29950"/>
        <dbReference type="ChEBI" id="CHEBI:82612"/>
        <dbReference type="ChEBI" id="CHEBI:85445"/>
        <dbReference type="ChEBI" id="CHEBI:85448"/>
        <dbReference type="EC" id="2.1.1.63"/>
    </reaction>
</comment>
<dbReference type="AlphaFoldDB" id="A0A9D9NK71"/>
<evidence type="ECO:0000256" key="7">
    <source>
        <dbReference type="ARBA" id="ARBA00049348"/>
    </source>
</evidence>
<dbReference type="PANTHER" id="PTHR10815">
    <property type="entry name" value="METHYLATED-DNA--PROTEIN-CYSTEINE METHYLTRANSFERASE"/>
    <property type="match status" value="1"/>
</dbReference>
<dbReference type="Pfam" id="PF01035">
    <property type="entry name" value="DNA_binding_1"/>
    <property type="match status" value="1"/>
</dbReference>
<dbReference type="EMBL" id="JADIMC010000044">
    <property type="protein sequence ID" value="MBO8476103.1"/>
    <property type="molecule type" value="Genomic_DNA"/>
</dbReference>
<dbReference type="FunFam" id="1.10.10.10:FF:000214">
    <property type="entry name" value="Methylated-DNA--protein-cysteine methyltransferase"/>
    <property type="match status" value="1"/>
</dbReference>
<keyword evidence="8" id="KW-0963">Cytoplasm</keyword>
<dbReference type="SUPFAM" id="SSF46767">
    <property type="entry name" value="Methylated DNA-protein cysteine methyltransferase, C-terminal domain"/>
    <property type="match status" value="1"/>
</dbReference>
<evidence type="ECO:0000256" key="4">
    <source>
        <dbReference type="ARBA" id="ARBA00022679"/>
    </source>
</evidence>
<evidence type="ECO:0000313" key="11">
    <source>
        <dbReference type="EMBL" id="MBO8476103.1"/>
    </source>
</evidence>
<dbReference type="NCBIfam" id="TIGR00589">
    <property type="entry name" value="ogt"/>
    <property type="match status" value="1"/>
</dbReference>
<comment type="caution">
    <text evidence="11">The sequence shown here is derived from an EMBL/GenBank/DDBJ whole genome shotgun (WGS) entry which is preliminary data.</text>
</comment>
<name>A0A9D9NK71_9BACT</name>
<evidence type="ECO:0000256" key="6">
    <source>
        <dbReference type="ARBA" id="ARBA00023204"/>
    </source>
</evidence>
<feature type="domain" description="Methylguanine DNA methyltransferase ribonuclease-like" evidence="10">
    <location>
        <begin position="8"/>
        <end position="85"/>
    </location>
</feature>
<dbReference type="CDD" id="cd06445">
    <property type="entry name" value="ATase"/>
    <property type="match status" value="1"/>
</dbReference>
<evidence type="ECO:0000256" key="5">
    <source>
        <dbReference type="ARBA" id="ARBA00022763"/>
    </source>
</evidence>
<dbReference type="Gene3D" id="3.30.160.70">
    <property type="entry name" value="Methylated DNA-protein cysteine methyltransferase domain"/>
    <property type="match status" value="1"/>
</dbReference>
<proteinExistence type="inferred from homology"/>